<comment type="caution">
    <text evidence="1">The sequence shown here is derived from an EMBL/GenBank/DDBJ whole genome shotgun (WGS) entry which is preliminary data.</text>
</comment>
<gene>
    <name evidence="1" type="ORF">B4167_2999</name>
</gene>
<reference evidence="1 2" key="1">
    <citation type="submission" date="2015-01" db="EMBL/GenBank/DDBJ databases">
        <title>Draft Genome Sequences of Four Bacillus thermoamylovorans Strains, Isolated From Food Products.</title>
        <authorList>
            <person name="Krawcyk A.O."/>
            <person name="Berendsen E.M."/>
            <person name="Eijlander R.T."/>
            <person name="de Jong A."/>
            <person name="Wells-Bennik M."/>
            <person name="Kuipers O.P."/>
        </authorList>
    </citation>
    <scope>NUCLEOTIDE SEQUENCE [LARGE SCALE GENOMIC DNA]</scope>
    <source>
        <strain evidence="1 2">B4167</strain>
    </source>
</reference>
<accession>A0ABD4A5R9</accession>
<proteinExistence type="predicted"/>
<dbReference type="EMBL" id="JXLU01000097">
    <property type="protein sequence ID" value="KIO72248.1"/>
    <property type="molecule type" value="Genomic_DNA"/>
</dbReference>
<protein>
    <submittedName>
        <fullName evidence="1">Uncharacterized protein</fullName>
    </submittedName>
</protein>
<evidence type="ECO:0000313" key="2">
    <source>
        <dbReference type="Proteomes" id="UP000032076"/>
    </source>
</evidence>
<sequence>MLSRIQKEENLFIRILVKTVARLYNNDKNFYMERDEKGIFS</sequence>
<dbReference type="AlphaFoldDB" id="A0ABD4A5R9"/>
<organism evidence="1 2">
    <name type="scientific">Caldibacillus thermoamylovorans</name>
    <dbReference type="NCBI Taxonomy" id="35841"/>
    <lineage>
        <taxon>Bacteria</taxon>
        <taxon>Bacillati</taxon>
        <taxon>Bacillota</taxon>
        <taxon>Bacilli</taxon>
        <taxon>Bacillales</taxon>
        <taxon>Bacillaceae</taxon>
        <taxon>Caldibacillus</taxon>
    </lineage>
</organism>
<dbReference type="Proteomes" id="UP000032076">
    <property type="component" value="Unassembled WGS sequence"/>
</dbReference>
<evidence type="ECO:0000313" key="1">
    <source>
        <dbReference type="EMBL" id="KIO72248.1"/>
    </source>
</evidence>
<name>A0ABD4A5R9_9BACI</name>